<keyword evidence="2 3" id="KW-0040">ANK repeat</keyword>
<dbReference type="RefSeq" id="XP_005828192.1">
    <property type="nucleotide sequence ID" value="XM_005828135.1"/>
</dbReference>
<reference evidence="6" key="2">
    <citation type="submission" date="2012-11" db="EMBL/GenBank/DDBJ databases">
        <authorList>
            <person name="Kuo A."/>
            <person name="Curtis B.A."/>
            <person name="Tanifuji G."/>
            <person name="Burki F."/>
            <person name="Gruber A."/>
            <person name="Irimia M."/>
            <person name="Maruyama S."/>
            <person name="Arias M.C."/>
            <person name="Ball S.G."/>
            <person name="Gile G.H."/>
            <person name="Hirakawa Y."/>
            <person name="Hopkins J.F."/>
            <person name="Rensing S.A."/>
            <person name="Schmutz J."/>
            <person name="Symeonidi A."/>
            <person name="Elias M."/>
            <person name="Eveleigh R.J."/>
            <person name="Herman E.K."/>
            <person name="Klute M.J."/>
            <person name="Nakayama T."/>
            <person name="Obornik M."/>
            <person name="Reyes-Prieto A."/>
            <person name="Armbrust E.V."/>
            <person name="Aves S.J."/>
            <person name="Beiko R.G."/>
            <person name="Coutinho P."/>
            <person name="Dacks J.B."/>
            <person name="Durnford D.G."/>
            <person name="Fast N.M."/>
            <person name="Green B.R."/>
            <person name="Grisdale C."/>
            <person name="Hempe F."/>
            <person name="Henrissat B."/>
            <person name="Hoppner M.P."/>
            <person name="Ishida K.-I."/>
            <person name="Kim E."/>
            <person name="Koreny L."/>
            <person name="Kroth P.G."/>
            <person name="Liu Y."/>
            <person name="Malik S.-B."/>
            <person name="Maier U.G."/>
            <person name="McRose D."/>
            <person name="Mock T."/>
            <person name="Neilson J.A."/>
            <person name="Onodera N.T."/>
            <person name="Poole A.M."/>
            <person name="Pritham E.J."/>
            <person name="Richards T.A."/>
            <person name="Rocap G."/>
            <person name="Roy S.W."/>
            <person name="Sarai C."/>
            <person name="Schaack S."/>
            <person name="Shirato S."/>
            <person name="Slamovits C.H."/>
            <person name="Spencer D.F."/>
            <person name="Suzuki S."/>
            <person name="Worden A.Z."/>
            <person name="Zauner S."/>
            <person name="Barry K."/>
            <person name="Bell C."/>
            <person name="Bharti A.K."/>
            <person name="Crow J.A."/>
            <person name="Grimwood J."/>
            <person name="Kramer R."/>
            <person name="Lindquist E."/>
            <person name="Lucas S."/>
            <person name="Salamov A."/>
            <person name="McFadden G.I."/>
            <person name="Lane C.E."/>
            <person name="Keeling P.J."/>
            <person name="Gray M.W."/>
            <person name="Grigoriev I.V."/>
            <person name="Archibald J.M."/>
        </authorList>
    </citation>
    <scope>NUCLEOTIDE SEQUENCE</scope>
    <source>
        <strain evidence="6">CCMP2712</strain>
    </source>
</reference>
<reference evidence="5" key="3">
    <citation type="submission" date="2016-03" db="UniProtKB">
        <authorList>
            <consortium name="EnsemblProtists"/>
        </authorList>
    </citation>
    <scope>IDENTIFICATION</scope>
</reference>
<evidence type="ECO:0000313" key="5">
    <source>
        <dbReference type="EnsemblProtists" id="EKX41212"/>
    </source>
</evidence>
<dbReference type="OrthoDB" id="539213at2759"/>
<evidence type="ECO:0000256" key="1">
    <source>
        <dbReference type="ARBA" id="ARBA00022737"/>
    </source>
</evidence>
<feature type="repeat" description="ANK" evidence="3">
    <location>
        <begin position="31"/>
        <end position="69"/>
    </location>
</feature>
<accession>L1IYN5</accession>
<dbReference type="KEGG" id="gtt:GUITHDRAFT_153886"/>
<keyword evidence="1" id="KW-0677">Repeat</keyword>
<dbReference type="eggNOG" id="KOG4412">
    <property type="taxonomic scope" value="Eukaryota"/>
</dbReference>
<dbReference type="AlphaFoldDB" id="L1IYN5"/>
<gene>
    <name evidence="4" type="ORF">GUITHDRAFT_153886</name>
</gene>
<reference evidence="4 6" key="1">
    <citation type="journal article" date="2012" name="Nature">
        <title>Algal genomes reveal evolutionary mosaicism and the fate of nucleomorphs.</title>
        <authorList>
            <consortium name="DOE Joint Genome Institute"/>
            <person name="Curtis B.A."/>
            <person name="Tanifuji G."/>
            <person name="Burki F."/>
            <person name="Gruber A."/>
            <person name="Irimia M."/>
            <person name="Maruyama S."/>
            <person name="Arias M.C."/>
            <person name="Ball S.G."/>
            <person name="Gile G.H."/>
            <person name="Hirakawa Y."/>
            <person name="Hopkins J.F."/>
            <person name="Kuo A."/>
            <person name="Rensing S.A."/>
            <person name="Schmutz J."/>
            <person name="Symeonidi A."/>
            <person name="Elias M."/>
            <person name="Eveleigh R.J."/>
            <person name="Herman E.K."/>
            <person name="Klute M.J."/>
            <person name="Nakayama T."/>
            <person name="Obornik M."/>
            <person name="Reyes-Prieto A."/>
            <person name="Armbrust E.V."/>
            <person name="Aves S.J."/>
            <person name="Beiko R.G."/>
            <person name="Coutinho P."/>
            <person name="Dacks J.B."/>
            <person name="Durnford D.G."/>
            <person name="Fast N.M."/>
            <person name="Green B.R."/>
            <person name="Grisdale C.J."/>
            <person name="Hempel F."/>
            <person name="Henrissat B."/>
            <person name="Hoppner M.P."/>
            <person name="Ishida K."/>
            <person name="Kim E."/>
            <person name="Koreny L."/>
            <person name="Kroth P.G."/>
            <person name="Liu Y."/>
            <person name="Malik S.B."/>
            <person name="Maier U.G."/>
            <person name="McRose D."/>
            <person name="Mock T."/>
            <person name="Neilson J.A."/>
            <person name="Onodera N.T."/>
            <person name="Poole A.M."/>
            <person name="Pritham E.J."/>
            <person name="Richards T.A."/>
            <person name="Rocap G."/>
            <person name="Roy S.W."/>
            <person name="Sarai C."/>
            <person name="Schaack S."/>
            <person name="Shirato S."/>
            <person name="Slamovits C.H."/>
            <person name="Spencer D.F."/>
            <person name="Suzuki S."/>
            <person name="Worden A.Z."/>
            <person name="Zauner S."/>
            <person name="Barry K."/>
            <person name="Bell C."/>
            <person name="Bharti A.K."/>
            <person name="Crow J.A."/>
            <person name="Grimwood J."/>
            <person name="Kramer R."/>
            <person name="Lindquist E."/>
            <person name="Lucas S."/>
            <person name="Salamov A."/>
            <person name="McFadden G.I."/>
            <person name="Lane C.E."/>
            <person name="Keeling P.J."/>
            <person name="Gray M.W."/>
            <person name="Grigoriev I.V."/>
            <person name="Archibald J.M."/>
        </authorList>
    </citation>
    <scope>NUCLEOTIDE SEQUENCE</scope>
    <source>
        <strain evidence="4 6">CCMP2712</strain>
    </source>
</reference>
<sequence length="118" mass="12637">MEAARDGNLAAIRQTYPEGCDIEYLNRKDEDGRTALHWACANKPKAGQSHAECVAYLLERRANATTVDDGGWCPLLSAASSGNADIVKTLLDANAKVDFEEASSQCTALHLACSKGHT</sequence>
<dbReference type="PaxDb" id="55529-EKX41212"/>
<proteinExistence type="predicted"/>
<dbReference type="STRING" id="905079.L1IYN5"/>
<organism evidence="4">
    <name type="scientific">Guillardia theta (strain CCMP2712)</name>
    <name type="common">Cryptophyte</name>
    <dbReference type="NCBI Taxonomy" id="905079"/>
    <lineage>
        <taxon>Eukaryota</taxon>
        <taxon>Cryptophyceae</taxon>
        <taxon>Pyrenomonadales</taxon>
        <taxon>Geminigeraceae</taxon>
        <taxon>Guillardia</taxon>
    </lineage>
</organism>
<name>L1IYN5_GUITC</name>
<feature type="non-terminal residue" evidence="4">
    <location>
        <position position="118"/>
    </location>
</feature>
<evidence type="ECO:0000256" key="2">
    <source>
        <dbReference type="ARBA" id="ARBA00023043"/>
    </source>
</evidence>
<keyword evidence="6" id="KW-1185">Reference proteome</keyword>
<feature type="repeat" description="ANK" evidence="3">
    <location>
        <begin position="70"/>
        <end position="102"/>
    </location>
</feature>
<dbReference type="PROSITE" id="PS50297">
    <property type="entry name" value="ANK_REP_REGION"/>
    <property type="match status" value="1"/>
</dbReference>
<evidence type="ECO:0000313" key="4">
    <source>
        <dbReference type="EMBL" id="EKX41212.1"/>
    </source>
</evidence>
<dbReference type="Proteomes" id="UP000011087">
    <property type="component" value="Unassembled WGS sequence"/>
</dbReference>
<dbReference type="EnsemblProtists" id="EKX41212">
    <property type="protein sequence ID" value="EKX41212"/>
    <property type="gene ID" value="GUITHDRAFT_153886"/>
</dbReference>
<evidence type="ECO:0000313" key="6">
    <source>
        <dbReference type="Proteomes" id="UP000011087"/>
    </source>
</evidence>
<dbReference type="HOGENOM" id="CLU_000134_45_5_1"/>
<dbReference type="PROSITE" id="PS50088">
    <property type="entry name" value="ANK_REPEAT"/>
    <property type="match status" value="2"/>
</dbReference>
<dbReference type="Pfam" id="PF12796">
    <property type="entry name" value="Ank_2"/>
    <property type="match status" value="1"/>
</dbReference>
<dbReference type="InterPro" id="IPR002110">
    <property type="entry name" value="Ankyrin_rpt"/>
</dbReference>
<dbReference type="GeneID" id="17297868"/>
<dbReference type="SMART" id="SM00248">
    <property type="entry name" value="ANK"/>
    <property type="match status" value="2"/>
</dbReference>
<evidence type="ECO:0000256" key="3">
    <source>
        <dbReference type="PROSITE-ProRule" id="PRU00023"/>
    </source>
</evidence>
<dbReference type="OMA" id="AWAGSNE"/>
<dbReference type="SUPFAM" id="SSF48403">
    <property type="entry name" value="Ankyrin repeat"/>
    <property type="match status" value="1"/>
</dbReference>
<dbReference type="PANTHER" id="PTHR24171">
    <property type="entry name" value="ANKYRIN REPEAT DOMAIN-CONTAINING PROTEIN 39-RELATED"/>
    <property type="match status" value="1"/>
</dbReference>
<dbReference type="InterPro" id="IPR036770">
    <property type="entry name" value="Ankyrin_rpt-contain_sf"/>
</dbReference>
<dbReference type="Gene3D" id="1.25.40.20">
    <property type="entry name" value="Ankyrin repeat-containing domain"/>
    <property type="match status" value="2"/>
</dbReference>
<protein>
    <submittedName>
        <fullName evidence="4 5">Uncharacterized protein</fullName>
    </submittedName>
</protein>
<dbReference type="EMBL" id="JH993025">
    <property type="protein sequence ID" value="EKX41212.1"/>
    <property type="molecule type" value="Genomic_DNA"/>
</dbReference>